<proteinExistence type="predicted"/>
<organism evidence="2 3">
    <name type="scientific">Pedobacter steynii</name>
    <dbReference type="NCBI Taxonomy" id="430522"/>
    <lineage>
        <taxon>Bacteria</taxon>
        <taxon>Pseudomonadati</taxon>
        <taxon>Bacteroidota</taxon>
        <taxon>Sphingobacteriia</taxon>
        <taxon>Sphingobacteriales</taxon>
        <taxon>Sphingobacteriaceae</taxon>
        <taxon>Pedobacter</taxon>
    </lineage>
</organism>
<reference evidence="2 3" key="1">
    <citation type="submission" date="2016-08" db="EMBL/GenBank/DDBJ databases">
        <authorList>
            <person name="Seilhamer J.J."/>
        </authorList>
    </citation>
    <scope>NUCLEOTIDE SEQUENCE [LARGE SCALE GENOMIC DNA]</scope>
    <source>
        <strain evidence="2 3">DX4</strain>
    </source>
</reference>
<dbReference type="Proteomes" id="UP000094313">
    <property type="component" value="Chromosome"/>
</dbReference>
<dbReference type="KEGG" id="psty:BFS30_19750"/>
<feature type="signal peptide" evidence="1">
    <location>
        <begin position="1"/>
        <end position="26"/>
    </location>
</feature>
<evidence type="ECO:0000313" key="2">
    <source>
        <dbReference type="EMBL" id="AOM79204.1"/>
    </source>
</evidence>
<evidence type="ECO:0008006" key="4">
    <source>
        <dbReference type="Google" id="ProtNLM"/>
    </source>
</evidence>
<evidence type="ECO:0000256" key="1">
    <source>
        <dbReference type="SAM" id="SignalP"/>
    </source>
</evidence>
<dbReference type="PROSITE" id="PS51257">
    <property type="entry name" value="PROKAR_LIPOPROTEIN"/>
    <property type="match status" value="1"/>
</dbReference>
<protein>
    <recommendedName>
        <fullName evidence="4">Pilus formation protein N-terminal domain-containing protein</fullName>
    </recommendedName>
</protein>
<sequence length="142" mass="15219">MRKFNTIAFLALAATLVFSCSKPVDSDCPKDRFCTTEFRMIGIGFTDKQGAPTAIQDQSVILVRTGDTIKSMSNAVVNTIPGAFIVVDDSYTEKLMEAGDDIKVTATSVATKQTKSTVIKVSGGRCACHIRKVSGAEKVAFD</sequence>
<dbReference type="AlphaFoldDB" id="A0A1D7QKK0"/>
<gene>
    <name evidence="2" type="ORF">BFS30_19750</name>
</gene>
<accession>A0A1D7QKK0</accession>
<name>A0A1D7QKK0_9SPHI</name>
<feature type="chain" id="PRO_5009098779" description="Pilus formation protein N-terminal domain-containing protein" evidence="1">
    <location>
        <begin position="27"/>
        <end position="142"/>
    </location>
</feature>
<keyword evidence="3" id="KW-1185">Reference proteome</keyword>
<dbReference type="OrthoDB" id="798998at2"/>
<dbReference type="EMBL" id="CP017141">
    <property type="protein sequence ID" value="AOM79204.1"/>
    <property type="molecule type" value="Genomic_DNA"/>
</dbReference>
<dbReference type="RefSeq" id="WP_069380867.1">
    <property type="nucleotide sequence ID" value="NZ_CP017141.1"/>
</dbReference>
<evidence type="ECO:0000313" key="3">
    <source>
        <dbReference type="Proteomes" id="UP000094313"/>
    </source>
</evidence>
<keyword evidence="1" id="KW-0732">Signal</keyword>